<keyword evidence="1" id="KW-0812">Transmembrane</keyword>
<evidence type="ECO:0000313" key="2">
    <source>
        <dbReference type="EMBL" id="MFD2822502.1"/>
    </source>
</evidence>
<feature type="transmembrane region" description="Helical" evidence="1">
    <location>
        <begin position="246"/>
        <end position="262"/>
    </location>
</feature>
<dbReference type="Proteomes" id="UP001597533">
    <property type="component" value="Unassembled WGS sequence"/>
</dbReference>
<feature type="transmembrane region" description="Helical" evidence="1">
    <location>
        <begin position="94"/>
        <end position="113"/>
    </location>
</feature>
<proteinExistence type="predicted"/>
<gene>
    <name evidence="2" type="ORF">ACFS5M_02400</name>
</gene>
<dbReference type="EMBL" id="JBHUOV010000001">
    <property type="protein sequence ID" value="MFD2822502.1"/>
    <property type="molecule type" value="Genomic_DNA"/>
</dbReference>
<feature type="transmembrane region" description="Helical" evidence="1">
    <location>
        <begin position="224"/>
        <end position="240"/>
    </location>
</feature>
<organism evidence="2 3">
    <name type="scientific">Lacinutrix iliipiscaria</name>
    <dbReference type="NCBI Taxonomy" id="1230532"/>
    <lineage>
        <taxon>Bacteria</taxon>
        <taxon>Pseudomonadati</taxon>
        <taxon>Bacteroidota</taxon>
        <taxon>Flavobacteriia</taxon>
        <taxon>Flavobacteriales</taxon>
        <taxon>Flavobacteriaceae</taxon>
        <taxon>Lacinutrix</taxon>
    </lineage>
</organism>
<keyword evidence="1" id="KW-1133">Transmembrane helix</keyword>
<sequence>MALYIGMIPDFTSTDFKYSGFVKANILYLTIFFIYLYKTQIHFYYQNHKKIALNTLIALSILLFLGSRTTLLAIAIVLIINYSKTLIQLITKKTFIIVVFSGFIILNYTTPLISRTWANLQDSFDLTSHYIRGIMLHLSILIAKDYFPIGTGSATFGTVFSEGSVVYDFYNQGWRSYFTKMVGIFDSNFASVLGEFGVIGIILFAIIIIVMLKKLKILINKKMYYVLAFLLWFNFFFRGLFMSSDLTFLILLSFFFIIYNYEKNINSNKYVS</sequence>
<feature type="transmembrane region" description="Helical" evidence="1">
    <location>
        <begin position="57"/>
        <end position="82"/>
    </location>
</feature>
<protein>
    <submittedName>
        <fullName evidence="2">O-antigen ligase family protein</fullName>
    </submittedName>
</protein>
<reference evidence="3" key="1">
    <citation type="journal article" date="2019" name="Int. J. Syst. Evol. Microbiol.">
        <title>The Global Catalogue of Microorganisms (GCM) 10K type strain sequencing project: providing services to taxonomists for standard genome sequencing and annotation.</title>
        <authorList>
            <consortium name="The Broad Institute Genomics Platform"/>
            <consortium name="The Broad Institute Genome Sequencing Center for Infectious Disease"/>
            <person name="Wu L."/>
            <person name="Ma J."/>
        </authorList>
    </citation>
    <scope>NUCLEOTIDE SEQUENCE [LARGE SCALE GENOMIC DNA]</scope>
    <source>
        <strain evidence="3">KCTC 32141</strain>
    </source>
</reference>
<evidence type="ECO:0000256" key="1">
    <source>
        <dbReference type="SAM" id="Phobius"/>
    </source>
</evidence>
<dbReference type="GO" id="GO:0016874">
    <property type="term" value="F:ligase activity"/>
    <property type="evidence" value="ECO:0007669"/>
    <property type="project" value="UniProtKB-KW"/>
</dbReference>
<keyword evidence="1" id="KW-0472">Membrane</keyword>
<feature type="transmembrane region" description="Helical" evidence="1">
    <location>
        <begin position="189"/>
        <end position="212"/>
    </location>
</feature>
<evidence type="ECO:0000313" key="3">
    <source>
        <dbReference type="Proteomes" id="UP001597533"/>
    </source>
</evidence>
<keyword evidence="2" id="KW-0436">Ligase</keyword>
<feature type="transmembrane region" description="Helical" evidence="1">
    <location>
        <begin position="20"/>
        <end position="37"/>
    </location>
</feature>
<comment type="caution">
    <text evidence="2">The sequence shown here is derived from an EMBL/GenBank/DDBJ whole genome shotgun (WGS) entry which is preliminary data.</text>
</comment>
<accession>A0ABW5WKY3</accession>
<dbReference type="RefSeq" id="WP_183485267.1">
    <property type="nucleotide sequence ID" value="NZ_JBHUOV010000001.1"/>
</dbReference>
<keyword evidence="3" id="KW-1185">Reference proteome</keyword>
<name>A0ABW5WKY3_9FLAO</name>